<dbReference type="Proteomes" id="UP001642540">
    <property type="component" value="Unassembled WGS sequence"/>
</dbReference>
<dbReference type="Gene3D" id="2.40.50.100">
    <property type="match status" value="1"/>
</dbReference>
<evidence type="ECO:0000256" key="3">
    <source>
        <dbReference type="ARBA" id="ARBA00022946"/>
    </source>
</evidence>
<dbReference type="PROSITE" id="PS51826">
    <property type="entry name" value="PSBD"/>
    <property type="match status" value="1"/>
</dbReference>
<dbReference type="InterPro" id="IPR004167">
    <property type="entry name" value="PSBD"/>
</dbReference>
<dbReference type="PANTHER" id="PTHR23151">
    <property type="entry name" value="DIHYDROLIPOAMIDE ACETYL/SUCCINYL-TRANSFERASE-RELATED"/>
    <property type="match status" value="1"/>
</dbReference>
<dbReference type="Pfam" id="PF00198">
    <property type="entry name" value="2-oxoacid_dh"/>
    <property type="match status" value="1"/>
</dbReference>
<feature type="domain" description="Lipoyl-binding" evidence="6">
    <location>
        <begin position="132"/>
        <end position="208"/>
    </location>
</feature>
<dbReference type="InterPro" id="IPR011053">
    <property type="entry name" value="Single_hybrid_motif"/>
</dbReference>
<dbReference type="SUPFAM" id="SSF51230">
    <property type="entry name" value="Single hybrid motif"/>
    <property type="match status" value="1"/>
</dbReference>
<dbReference type="PANTHER" id="PTHR23151:SF90">
    <property type="entry name" value="DIHYDROLIPOYLLYSINE-RESIDUE ACETYLTRANSFERASE COMPONENT OF PYRUVATE DEHYDROGENASE COMPLEX, MITOCHONDRIAL-RELATED"/>
    <property type="match status" value="1"/>
</dbReference>
<dbReference type="Pfam" id="PF02817">
    <property type="entry name" value="E3_binding"/>
    <property type="match status" value="1"/>
</dbReference>
<evidence type="ECO:0000259" key="6">
    <source>
        <dbReference type="PROSITE" id="PS50968"/>
    </source>
</evidence>
<keyword evidence="2 4" id="KW-0450">Lipoyl</keyword>
<dbReference type="EMBL" id="CAXLJM020000015">
    <property type="protein sequence ID" value="CAL8082530.1"/>
    <property type="molecule type" value="Genomic_DNA"/>
</dbReference>
<dbReference type="InterPro" id="IPR036625">
    <property type="entry name" value="E3-bd_dom_sf"/>
</dbReference>
<comment type="similarity">
    <text evidence="1 4">Belongs to the 2-oxoacid dehydrogenase family.</text>
</comment>
<dbReference type="InterPro" id="IPR000089">
    <property type="entry name" value="Biotin_lipoyl"/>
</dbReference>
<dbReference type="Gene3D" id="3.30.559.10">
    <property type="entry name" value="Chloramphenicol acetyltransferase-like domain"/>
    <property type="match status" value="1"/>
</dbReference>
<accession>A0ABP1PYK5</accession>
<proteinExistence type="inferred from homology"/>
<dbReference type="InterPro" id="IPR023213">
    <property type="entry name" value="CAT-like_dom_sf"/>
</dbReference>
<organism evidence="8 9">
    <name type="scientific">Orchesella dallaii</name>
    <dbReference type="NCBI Taxonomy" id="48710"/>
    <lineage>
        <taxon>Eukaryota</taxon>
        <taxon>Metazoa</taxon>
        <taxon>Ecdysozoa</taxon>
        <taxon>Arthropoda</taxon>
        <taxon>Hexapoda</taxon>
        <taxon>Collembola</taxon>
        <taxon>Entomobryomorpha</taxon>
        <taxon>Entomobryoidea</taxon>
        <taxon>Orchesellidae</taxon>
        <taxon>Orchesellinae</taxon>
        <taxon>Orchesella</taxon>
    </lineage>
</organism>
<sequence length="506" mass="54960">MGILRKSQFRSLMTKAVLFVTLIFIQLALADRRPWRTVLLDRPSYANEPFGLLFRLPGLCKQTISDMACRIYRKHMRPAVQYFGTTSPTLRCFTAIRMKNAYAVPTLLRQSWIDSVSCCSRGFQTTPALDETHRVNMPSLSPTMTEGTIVKWMKKEGDAITAGDVLCEIQTDKAVVSMEYDEDGILAKILVPENTADVKVGTLIALTVDEGEDWKSVEVPADVEQTPAGPKSTESTSAASTSAAPPSGSRGSDRLIGPAVKNYQRKYGLESSQVSPTGPHGTVTKDVLKHALANKFEPVAIGASPPAPSSAAVTKASKPKSQTGAASYVDVEISNMRRTIAKRLFQSKPKHQGKVDISVAVATPNGLITPTVTNVGKRDVISISKTVRALAEKARDGKLKPHKFMGGNFSISNLGMFGIRCFSAIINPPQCAILAVGSTSIELGEDGKPKFVVNVKLSYDARAIMDDEALKFLAVLQNQIENVNEISMGIYDIQSRIESMENKAAY</sequence>
<reference evidence="8 9" key="1">
    <citation type="submission" date="2024-08" db="EMBL/GenBank/DDBJ databases">
        <authorList>
            <person name="Cucini C."/>
            <person name="Frati F."/>
        </authorList>
    </citation>
    <scope>NUCLEOTIDE SEQUENCE [LARGE SCALE GENOMIC DNA]</scope>
</reference>
<keyword evidence="9" id="KW-1185">Reference proteome</keyword>
<dbReference type="EC" id="2.3.1.-" evidence="4"/>
<dbReference type="SUPFAM" id="SSF47005">
    <property type="entry name" value="Peripheral subunit-binding domain of 2-oxo acid dehydrogenase complex"/>
    <property type="match status" value="1"/>
</dbReference>
<name>A0ABP1PYK5_9HEXA</name>
<evidence type="ECO:0000313" key="8">
    <source>
        <dbReference type="EMBL" id="CAL8082530.1"/>
    </source>
</evidence>
<comment type="caution">
    <text evidence="8">The sequence shown here is derived from an EMBL/GenBank/DDBJ whole genome shotgun (WGS) entry which is preliminary data.</text>
</comment>
<evidence type="ECO:0000313" key="9">
    <source>
        <dbReference type="Proteomes" id="UP001642540"/>
    </source>
</evidence>
<feature type="compositionally biased region" description="Low complexity" evidence="5">
    <location>
        <begin position="232"/>
        <end position="250"/>
    </location>
</feature>
<evidence type="ECO:0000256" key="4">
    <source>
        <dbReference type="RuleBase" id="RU003423"/>
    </source>
</evidence>
<gene>
    <name evidence="8" type="ORF">ODALV1_LOCUS5235</name>
</gene>
<dbReference type="SUPFAM" id="SSF52777">
    <property type="entry name" value="CoA-dependent acyltransferases"/>
    <property type="match status" value="1"/>
</dbReference>
<feature type="region of interest" description="Disordered" evidence="5">
    <location>
        <begin position="217"/>
        <end position="256"/>
    </location>
</feature>
<dbReference type="InterPro" id="IPR003016">
    <property type="entry name" value="2-oxoA_DH_lipoyl-BS"/>
</dbReference>
<dbReference type="CDD" id="cd06849">
    <property type="entry name" value="lipoyl_domain"/>
    <property type="match status" value="1"/>
</dbReference>
<comment type="cofactor">
    <cofactor evidence="4">
        <name>(R)-lipoate</name>
        <dbReference type="ChEBI" id="CHEBI:83088"/>
    </cofactor>
</comment>
<keyword evidence="3" id="KW-0809">Transit peptide</keyword>
<keyword evidence="4" id="KW-0012">Acyltransferase</keyword>
<evidence type="ECO:0000259" key="7">
    <source>
        <dbReference type="PROSITE" id="PS51826"/>
    </source>
</evidence>
<evidence type="ECO:0000256" key="5">
    <source>
        <dbReference type="SAM" id="MobiDB-lite"/>
    </source>
</evidence>
<feature type="domain" description="Peripheral subunit-binding (PSBD)" evidence="7">
    <location>
        <begin position="255"/>
        <end position="292"/>
    </location>
</feature>
<dbReference type="InterPro" id="IPR001078">
    <property type="entry name" value="2-oxoacid_DH_actylTfrase"/>
</dbReference>
<evidence type="ECO:0000256" key="1">
    <source>
        <dbReference type="ARBA" id="ARBA00007317"/>
    </source>
</evidence>
<dbReference type="Gene3D" id="4.10.320.10">
    <property type="entry name" value="E3-binding domain"/>
    <property type="match status" value="1"/>
</dbReference>
<dbReference type="PROSITE" id="PS00189">
    <property type="entry name" value="LIPOYL"/>
    <property type="match status" value="1"/>
</dbReference>
<dbReference type="PROSITE" id="PS50968">
    <property type="entry name" value="BIOTINYL_LIPOYL"/>
    <property type="match status" value="1"/>
</dbReference>
<evidence type="ECO:0000256" key="2">
    <source>
        <dbReference type="ARBA" id="ARBA00022823"/>
    </source>
</evidence>
<keyword evidence="4" id="KW-0808">Transferase</keyword>
<dbReference type="Pfam" id="PF00364">
    <property type="entry name" value="Biotin_lipoyl"/>
    <property type="match status" value="1"/>
</dbReference>
<dbReference type="InterPro" id="IPR045257">
    <property type="entry name" value="E2/Pdx1"/>
</dbReference>
<protein>
    <recommendedName>
        <fullName evidence="4">Dihydrolipoamide acetyltransferase component of pyruvate dehydrogenase complex</fullName>
        <ecNumber evidence="4">2.3.1.-</ecNumber>
    </recommendedName>
</protein>